<name>A0A6D2JW94_9BRAS</name>
<proteinExistence type="predicted"/>
<dbReference type="AlphaFoldDB" id="A0A6D2JW94"/>
<evidence type="ECO:0000313" key="2">
    <source>
        <dbReference type="EMBL" id="CAA7046076.1"/>
    </source>
</evidence>
<evidence type="ECO:0000313" key="3">
    <source>
        <dbReference type="Proteomes" id="UP000467841"/>
    </source>
</evidence>
<organism evidence="2 3">
    <name type="scientific">Microthlaspi erraticum</name>
    <dbReference type="NCBI Taxonomy" id="1685480"/>
    <lineage>
        <taxon>Eukaryota</taxon>
        <taxon>Viridiplantae</taxon>
        <taxon>Streptophyta</taxon>
        <taxon>Embryophyta</taxon>
        <taxon>Tracheophyta</taxon>
        <taxon>Spermatophyta</taxon>
        <taxon>Magnoliopsida</taxon>
        <taxon>eudicotyledons</taxon>
        <taxon>Gunneridae</taxon>
        <taxon>Pentapetalae</taxon>
        <taxon>rosids</taxon>
        <taxon>malvids</taxon>
        <taxon>Brassicales</taxon>
        <taxon>Brassicaceae</taxon>
        <taxon>Coluteocarpeae</taxon>
        <taxon>Microthlaspi</taxon>
    </lineage>
</organism>
<dbReference type="EMBL" id="CACVBM020001338">
    <property type="protein sequence ID" value="CAA7046076.1"/>
    <property type="molecule type" value="Genomic_DNA"/>
</dbReference>
<feature type="domain" description="DUF1221" evidence="1">
    <location>
        <begin position="26"/>
        <end position="235"/>
    </location>
</feature>
<dbReference type="InterPro" id="IPR010632">
    <property type="entry name" value="DUF1221"/>
</dbReference>
<sequence>MNECKMEQFREIGEVLGSIRALMVFKDNIQINQRQCTLLLDLFTAAYDSISESMRSNLRFGEKTTKWKILEQPLRELLWVVREGEAYVKMSLEPKLGFWAKVILLQHNRDSTELHIHNLLSCLPTIIEAIELASEVSGWDEEEMNKKRLMHSNKYMKQWKDSQMFTWKFGREYLVTDDLCSRYESAWREDRWILTKQLQEKKRPGSSKHDRKMADFVLKNLNESPELFPSCILVSTKDYQVKKRLGNGNGSQYKEISWLGESFALRHFFGDIGALLPQGTPPSIRDLQVMMWLGALTLFLANFASSARLPIVEATADSVVFISSS</sequence>
<dbReference type="Pfam" id="PF06760">
    <property type="entry name" value="DUF1221"/>
    <property type="match status" value="1"/>
</dbReference>
<dbReference type="OrthoDB" id="4062651at2759"/>
<keyword evidence="3" id="KW-1185">Reference proteome</keyword>
<evidence type="ECO:0000259" key="1">
    <source>
        <dbReference type="Pfam" id="PF06760"/>
    </source>
</evidence>
<accession>A0A6D2JW94</accession>
<protein>
    <recommendedName>
        <fullName evidence="1">DUF1221 domain-containing protein</fullName>
    </recommendedName>
</protein>
<gene>
    <name evidence="2" type="ORF">MERR_LOCUS33311</name>
</gene>
<reference evidence="2" key="1">
    <citation type="submission" date="2020-01" db="EMBL/GenBank/DDBJ databases">
        <authorList>
            <person name="Mishra B."/>
        </authorList>
    </citation>
    <scope>NUCLEOTIDE SEQUENCE [LARGE SCALE GENOMIC DNA]</scope>
</reference>
<comment type="caution">
    <text evidence="2">The sequence shown here is derived from an EMBL/GenBank/DDBJ whole genome shotgun (WGS) entry which is preliminary data.</text>
</comment>
<dbReference type="Proteomes" id="UP000467841">
    <property type="component" value="Unassembled WGS sequence"/>
</dbReference>